<feature type="transmembrane region" description="Helical" evidence="11">
    <location>
        <begin position="267"/>
        <end position="284"/>
    </location>
</feature>
<dbReference type="PANTHER" id="PTHR32196">
    <property type="entry name" value="ABC TRANSPORTER PERMEASE PROTEIN YPHD-RELATED-RELATED"/>
    <property type="match status" value="1"/>
</dbReference>
<evidence type="ECO:0000256" key="3">
    <source>
        <dbReference type="ARBA" id="ARBA00022448"/>
    </source>
</evidence>
<evidence type="ECO:0000256" key="2">
    <source>
        <dbReference type="ARBA" id="ARBA00011262"/>
    </source>
</evidence>
<comment type="function">
    <text evidence="9">Part of the ABC transporter complex LsrABCD involved in autoinducer 2 (AI-2) import. Probably responsible for the translocation of the substrate across the membrane.</text>
</comment>
<feature type="transmembrane region" description="Helical" evidence="11">
    <location>
        <begin position="159"/>
        <end position="179"/>
    </location>
</feature>
<keyword evidence="8 11" id="KW-0472">Membrane</keyword>
<evidence type="ECO:0000256" key="10">
    <source>
        <dbReference type="ARBA" id="ARBA00039381"/>
    </source>
</evidence>
<evidence type="ECO:0000256" key="6">
    <source>
        <dbReference type="ARBA" id="ARBA00022692"/>
    </source>
</evidence>
<feature type="transmembrane region" description="Helical" evidence="11">
    <location>
        <begin position="210"/>
        <end position="230"/>
    </location>
</feature>
<dbReference type="Proteomes" id="UP001242480">
    <property type="component" value="Unassembled WGS sequence"/>
</dbReference>
<feature type="transmembrane region" description="Helical" evidence="11">
    <location>
        <begin position="36"/>
        <end position="58"/>
    </location>
</feature>
<evidence type="ECO:0000256" key="11">
    <source>
        <dbReference type="SAM" id="Phobius"/>
    </source>
</evidence>
<proteinExistence type="predicted"/>
<evidence type="ECO:0000313" key="13">
    <source>
        <dbReference type="Proteomes" id="UP001242480"/>
    </source>
</evidence>
<feature type="transmembrane region" description="Helical" evidence="11">
    <location>
        <begin position="242"/>
        <end position="260"/>
    </location>
</feature>
<dbReference type="InterPro" id="IPR001851">
    <property type="entry name" value="ABC_transp_permease"/>
</dbReference>
<dbReference type="CDD" id="cd06579">
    <property type="entry name" value="TM_PBP1_transp_AraH_like"/>
    <property type="match status" value="1"/>
</dbReference>
<feature type="transmembrane region" description="Helical" evidence="11">
    <location>
        <begin position="90"/>
        <end position="113"/>
    </location>
</feature>
<sequence length="313" mass="31718">MLRTVLAKPWIWSFLAAVAAWLATLAVSGGQGGGQILTAAFSFSAFTVLVSLGQMLVITTGPGNVDLSIPSVIALSSAVSMLVMNEDPAMIVPGLLAAVLAGLAVGACNFGLIRLLRIPPIIATLSSSLVVMSIAIVNGRGLKIKPPQLFSDLVTAKLFGVPLLAAVALIAAVLVALALERTVYGRSVGAVGQNDRAAQLAGFDVERTRFITYALSGGLAGLTGALIAGFSGGNSLDQGEEYLLLTIAVVVIGGTSVAGGRASVPGVWGAALFMFLVVTMLNAAGADPGVRLLLTGLIIIAVITLAGGEKTIR</sequence>
<accession>A0ABU0JCE9</accession>
<reference evidence="12 13" key="1">
    <citation type="submission" date="2023-07" db="EMBL/GenBank/DDBJ databases">
        <title>Genomic Encyclopedia of Type Strains, Phase IV (KMG-IV): sequencing the most valuable type-strain genomes for metagenomic binning, comparative biology and taxonomic classification.</title>
        <authorList>
            <person name="Goeker M."/>
        </authorList>
    </citation>
    <scope>NUCLEOTIDE SEQUENCE [LARGE SCALE GENOMIC DNA]</scope>
    <source>
        <strain evidence="12 13">DSM 19619</strain>
    </source>
</reference>
<comment type="caution">
    <text evidence="12">The sequence shown here is derived from an EMBL/GenBank/DDBJ whole genome shotgun (WGS) entry which is preliminary data.</text>
</comment>
<keyword evidence="4" id="KW-1003">Cell membrane</keyword>
<name>A0ABU0JCE9_9HYPH</name>
<evidence type="ECO:0000256" key="4">
    <source>
        <dbReference type="ARBA" id="ARBA00022475"/>
    </source>
</evidence>
<dbReference type="RefSeq" id="WP_307277934.1">
    <property type="nucleotide sequence ID" value="NZ_JAUSVX010000010.1"/>
</dbReference>
<evidence type="ECO:0000256" key="5">
    <source>
        <dbReference type="ARBA" id="ARBA00022519"/>
    </source>
</evidence>
<evidence type="ECO:0000256" key="9">
    <source>
        <dbReference type="ARBA" id="ARBA00025439"/>
    </source>
</evidence>
<feature type="transmembrane region" description="Helical" evidence="11">
    <location>
        <begin position="120"/>
        <end position="139"/>
    </location>
</feature>
<evidence type="ECO:0000313" key="12">
    <source>
        <dbReference type="EMBL" id="MDQ0471953.1"/>
    </source>
</evidence>
<keyword evidence="3" id="KW-0813">Transport</keyword>
<feature type="transmembrane region" description="Helical" evidence="11">
    <location>
        <begin position="290"/>
        <end position="308"/>
    </location>
</feature>
<comment type="subunit">
    <text evidence="2">The complex is composed of two ATP-binding proteins (LsrA), two transmembrane proteins (LsrC and LsrD) and a solute-binding protein (LsrB).</text>
</comment>
<protein>
    <recommendedName>
        <fullName evidence="10">Autoinducer 2 import system permease protein LsrD</fullName>
    </recommendedName>
</protein>
<organism evidence="12 13">
    <name type="scientific">Labrys wisconsinensis</name>
    <dbReference type="NCBI Taxonomy" id="425677"/>
    <lineage>
        <taxon>Bacteria</taxon>
        <taxon>Pseudomonadati</taxon>
        <taxon>Pseudomonadota</taxon>
        <taxon>Alphaproteobacteria</taxon>
        <taxon>Hyphomicrobiales</taxon>
        <taxon>Xanthobacteraceae</taxon>
        <taxon>Labrys</taxon>
    </lineage>
</organism>
<keyword evidence="7 11" id="KW-1133">Transmembrane helix</keyword>
<comment type="subcellular location">
    <subcellularLocation>
        <location evidence="1">Cell membrane</location>
        <topology evidence="1">Multi-pass membrane protein</topology>
    </subcellularLocation>
</comment>
<dbReference type="PANTHER" id="PTHR32196:SF71">
    <property type="entry name" value="AUTOINDUCER 2 IMPORT SYSTEM PERMEASE PROTEIN LSRD"/>
    <property type="match status" value="1"/>
</dbReference>
<gene>
    <name evidence="12" type="ORF">QO011_004980</name>
</gene>
<dbReference type="Pfam" id="PF02653">
    <property type="entry name" value="BPD_transp_2"/>
    <property type="match status" value="1"/>
</dbReference>
<evidence type="ECO:0000256" key="8">
    <source>
        <dbReference type="ARBA" id="ARBA00023136"/>
    </source>
</evidence>
<dbReference type="EMBL" id="JAUSVX010000010">
    <property type="protein sequence ID" value="MDQ0471953.1"/>
    <property type="molecule type" value="Genomic_DNA"/>
</dbReference>
<keyword evidence="5" id="KW-0997">Cell inner membrane</keyword>
<evidence type="ECO:0000256" key="1">
    <source>
        <dbReference type="ARBA" id="ARBA00004651"/>
    </source>
</evidence>
<keyword evidence="13" id="KW-1185">Reference proteome</keyword>
<evidence type="ECO:0000256" key="7">
    <source>
        <dbReference type="ARBA" id="ARBA00022989"/>
    </source>
</evidence>
<keyword evidence="6 11" id="KW-0812">Transmembrane</keyword>